<dbReference type="SUPFAM" id="SSF56672">
    <property type="entry name" value="DNA/RNA polymerases"/>
    <property type="match status" value="1"/>
</dbReference>
<dbReference type="Gene3D" id="3.30.70.270">
    <property type="match status" value="1"/>
</dbReference>
<dbReference type="InterPro" id="IPR043128">
    <property type="entry name" value="Rev_trsase/Diguanyl_cyclase"/>
</dbReference>
<protein>
    <recommendedName>
        <fullName evidence="4">Reverse transcriptase domain-containing protein</fullName>
    </recommendedName>
</protein>
<dbReference type="EMBL" id="UYJE01002322">
    <property type="protein sequence ID" value="VDI09692.1"/>
    <property type="molecule type" value="Genomic_DNA"/>
</dbReference>
<sequence>MRCANQEFRAVLPRRVKKSFNYRVFDQLGMQSDALIGESEVGDELVHGATGGNDSMSKADFEDLKDRLSIYMDSEESDTDEETKELVRKLKEVKKKEKVMKNKKRKVELRQEIEKRMKELEELEELELKGASKPKKEKSGKKVEQSKKGKDKGKSKDTDKGKDKDKDKDKDSVKDSKGDELSNLNIKHLRKDTKTKKIVDKHMKQMLATESNSESDSSISSSSSSDSSTGSGSEPNFLSSSDSDSETTHKKKNKHKKKKVRSGIKDRPHDKVKIKMNWPQSELKYEFTNRKAVEFRQLTMSQFCAGELEIIRHCKISKKEREGRLSLLNKICYYASEFEWSVLLNFYAAWVKLIEKGENVWSDDTSLLEVRMLIGKKVLNKTASKYSDKSSEKNFDRKVWYCPLYQRNKCNISKDGHNLDIAGKIPKSTPGERRVILDLSFPSENCINAGIDKDIYLGESVNLTYPSVDDFVNLIKLKGRNCGIFKRDLKRAYRQIPIDPGDINFVGFHWKNHIFVDRVLSMGLRSSAHICQRVTSSVVYMMKQSGYLLLNYLDDFAGAEKSEDANVVFDLLGRLLDSCGLEESVEKASSPSTVMTFLGVKFDTSELTISVTTERVEEILLLVKTWLNLLVATVKQLQSLLGKLHFVSNCVRPGRLFCF</sequence>
<comment type="caution">
    <text evidence="2">The sequence shown here is derived from an EMBL/GenBank/DDBJ whole genome shotgun (WGS) entry which is preliminary data.</text>
</comment>
<dbReference type="Proteomes" id="UP000596742">
    <property type="component" value="Unassembled WGS sequence"/>
</dbReference>
<dbReference type="AlphaFoldDB" id="A0A8B6CT10"/>
<name>A0A8B6CT10_MYTGA</name>
<evidence type="ECO:0000313" key="2">
    <source>
        <dbReference type="EMBL" id="VDI09692.1"/>
    </source>
</evidence>
<reference evidence="2" key="1">
    <citation type="submission" date="2018-11" db="EMBL/GenBank/DDBJ databases">
        <authorList>
            <person name="Alioto T."/>
            <person name="Alioto T."/>
        </authorList>
    </citation>
    <scope>NUCLEOTIDE SEQUENCE</scope>
</reference>
<feature type="compositionally biased region" description="Low complexity" evidence="1">
    <location>
        <begin position="209"/>
        <end position="233"/>
    </location>
</feature>
<feature type="compositionally biased region" description="Basic residues" evidence="1">
    <location>
        <begin position="249"/>
        <end position="262"/>
    </location>
</feature>
<gene>
    <name evidence="2" type="ORF">MGAL_10B074731</name>
</gene>
<evidence type="ECO:0000313" key="3">
    <source>
        <dbReference type="Proteomes" id="UP000596742"/>
    </source>
</evidence>
<evidence type="ECO:0008006" key="4">
    <source>
        <dbReference type="Google" id="ProtNLM"/>
    </source>
</evidence>
<feature type="region of interest" description="Disordered" evidence="1">
    <location>
        <begin position="121"/>
        <end position="271"/>
    </location>
</feature>
<evidence type="ECO:0000256" key="1">
    <source>
        <dbReference type="SAM" id="MobiDB-lite"/>
    </source>
</evidence>
<keyword evidence="3" id="KW-1185">Reference proteome</keyword>
<feature type="compositionally biased region" description="Basic and acidic residues" evidence="1">
    <location>
        <begin position="140"/>
        <end position="180"/>
    </location>
</feature>
<dbReference type="Gene3D" id="3.10.10.10">
    <property type="entry name" value="HIV Type 1 Reverse Transcriptase, subunit A, domain 1"/>
    <property type="match status" value="1"/>
</dbReference>
<dbReference type="InterPro" id="IPR052055">
    <property type="entry name" value="Hepadnavirus_pol/RT"/>
</dbReference>
<accession>A0A8B6CT10</accession>
<dbReference type="OrthoDB" id="5951204at2759"/>
<dbReference type="InterPro" id="IPR043502">
    <property type="entry name" value="DNA/RNA_pol_sf"/>
</dbReference>
<feature type="compositionally biased region" description="Basic and acidic residues" evidence="1">
    <location>
        <begin position="121"/>
        <end position="130"/>
    </location>
</feature>
<dbReference type="PANTHER" id="PTHR33050">
    <property type="entry name" value="REVERSE TRANSCRIPTASE DOMAIN-CONTAINING PROTEIN"/>
    <property type="match status" value="1"/>
</dbReference>
<dbReference type="PANTHER" id="PTHR33050:SF7">
    <property type="entry name" value="RIBONUCLEASE H"/>
    <property type="match status" value="1"/>
</dbReference>
<organism evidence="2 3">
    <name type="scientific">Mytilus galloprovincialis</name>
    <name type="common">Mediterranean mussel</name>
    <dbReference type="NCBI Taxonomy" id="29158"/>
    <lineage>
        <taxon>Eukaryota</taxon>
        <taxon>Metazoa</taxon>
        <taxon>Spiralia</taxon>
        <taxon>Lophotrochozoa</taxon>
        <taxon>Mollusca</taxon>
        <taxon>Bivalvia</taxon>
        <taxon>Autobranchia</taxon>
        <taxon>Pteriomorphia</taxon>
        <taxon>Mytilida</taxon>
        <taxon>Mytiloidea</taxon>
        <taxon>Mytilidae</taxon>
        <taxon>Mytilinae</taxon>
        <taxon>Mytilus</taxon>
    </lineage>
</organism>
<proteinExistence type="predicted"/>